<protein>
    <submittedName>
        <fullName evidence="1">Uncharacterized protein</fullName>
    </submittedName>
</protein>
<reference evidence="1" key="1">
    <citation type="journal article" date="2014" name="Front. Microbiol.">
        <title>High frequency of phylogenetically diverse reductive dehalogenase-homologous genes in deep subseafloor sedimentary metagenomes.</title>
        <authorList>
            <person name="Kawai M."/>
            <person name="Futagami T."/>
            <person name="Toyoda A."/>
            <person name="Takaki Y."/>
            <person name="Nishi S."/>
            <person name="Hori S."/>
            <person name="Arai W."/>
            <person name="Tsubouchi T."/>
            <person name="Morono Y."/>
            <person name="Uchiyama I."/>
            <person name="Ito T."/>
            <person name="Fujiyama A."/>
            <person name="Inagaki F."/>
            <person name="Takami H."/>
        </authorList>
    </citation>
    <scope>NUCLEOTIDE SEQUENCE</scope>
    <source>
        <strain evidence="1">Expedition CK06-06</strain>
    </source>
</reference>
<gene>
    <name evidence="1" type="ORF">S06H3_37909</name>
</gene>
<accession>X1NK81</accession>
<dbReference type="AlphaFoldDB" id="X1NK81"/>
<sequence>RIRPCTKDVLISVTNQHATEAYAVGLRKKGSALIRSIGSVLPIASNVISYPDSTTMIVAEVDANRELETYSASILVKFGVKGYWL</sequence>
<organism evidence="1">
    <name type="scientific">marine sediment metagenome</name>
    <dbReference type="NCBI Taxonomy" id="412755"/>
    <lineage>
        <taxon>unclassified sequences</taxon>
        <taxon>metagenomes</taxon>
        <taxon>ecological metagenomes</taxon>
    </lineage>
</organism>
<name>X1NK81_9ZZZZ</name>
<evidence type="ECO:0000313" key="1">
    <source>
        <dbReference type="EMBL" id="GAI27220.1"/>
    </source>
</evidence>
<comment type="caution">
    <text evidence="1">The sequence shown here is derived from an EMBL/GenBank/DDBJ whole genome shotgun (WGS) entry which is preliminary data.</text>
</comment>
<dbReference type="EMBL" id="BARV01023070">
    <property type="protein sequence ID" value="GAI27220.1"/>
    <property type="molecule type" value="Genomic_DNA"/>
</dbReference>
<proteinExistence type="predicted"/>
<feature type="non-terminal residue" evidence="1">
    <location>
        <position position="1"/>
    </location>
</feature>